<evidence type="ECO:0000256" key="3">
    <source>
        <dbReference type="ARBA" id="ARBA00023186"/>
    </source>
</evidence>
<comment type="subcellular location">
    <subcellularLocation>
        <location evidence="1 4">Cytoplasm</location>
    </subcellularLocation>
</comment>
<gene>
    <name evidence="4" type="primary">napD</name>
    <name evidence="5" type="ORF">ROA7450_00152</name>
</gene>
<sequence length="87" mass="9070">MTDKTHISSLLVTAKPELIPNVVSDISNMPIAEAAHSDAVGKIIVTLETPDESAIVQALTDIQLLDGVVSAGLVYHHAEALADAAEI</sequence>
<keyword evidence="3 4" id="KW-0143">Chaperone</keyword>
<dbReference type="RefSeq" id="WP_085803707.1">
    <property type="nucleotide sequence ID" value="NZ_FWFX01000001.1"/>
</dbReference>
<reference evidence="5 6" key="1">
    <citation type="submission" date="2017-03" db="EMBL/GenBank/DDBJ databases">
        <authorList>
            <person name="Afonso C.L."/>
            <person name="Miller P.J."/>
            <person name="Scott M.A."/>
            <person name="Spackman E."/>
            <person name="Goraichik I."/>
            <person name="Dimitrov K.M."/>
            <person name="Suarez D.L."/>
            <person name="Swayne D.E."/>
        </authorList>
    </citation>
    <scope>NUCLEOTIDE SEQUENCE [LARGE SCALE GENOMIC DNA]</scope>
    <source>
        <strain evidence="5 6">CECT 7450</strain>
    </source>
</reference>
<dbReference type="PANTHER" id="PTHR38603">
    <property type="entry name" value="CHAPERONE NAPD"/>
    <property type="match status" value="1"/>
</dbReference>
<protein>
    <recommendedName>
        <fullName evidence="4">Chaperone NapD</fullName>
    </recommendedName>
    <alternativeName>
        <fullName evidence="4">NapA signal peptide-binding chaperone NapD</fullName>
    </alternativeName>
</protein>
<dbReference type="GO" id="GO:0005737">
    <property type="term" value="C:cytoplasm"/>
    <property type="evidence" value="ECO:0007669"/>
    <property type="project" value="UniProtKB-SubCell"/>
</dbReference>
<dbReference type="Proteomes" id="UP000193061">
    <property type="component" value="Unassembled WGS sequence"/>
</dbReference>
<dbReference type="Pfam" id="PF03927">
    <property type="entry name" value="NapD"/>
    <property type="match status" value="1"/>
</dbReference>
<dbReference type="AlphaFoldDB" id="A0A1X6Y740"/>
<comment type="function">
    <text evidence="4">Chaperone for NapA, the catalytic subunit of the periplasmic nitrate reductase. It binds directly and specifically to the twin-arginine signal peptide of NapA, preventing premature interaction with the Tat translocase and premature export.</text>
</comment>
<dbReference type="GO" id="GO:0051224">
    <property type="term" value="P:negative regulation of protein transport"/>
    <property type="evidence" value="ECO:0007669"/>
    <property type="project" value="UniProtKB-UniRule"/>
</dbReference>
<dbReference type="InterPro" id="IPR005623">
    <property type="entry name" value="Chaperone_NapD_NO3_reduct"/>
</dbReference>
<evidence type="ECO:0000256" key="2">
    <source>
        <dbReference type="ARBA" id="ARBA00022490"/>
    </source>
</evidence>
<comment type="similarity">
    <text evidence="4">Belongs to the NapD family.</text>
</comment>
<evidence type="ECO:0000313" key="6">
    <source>
        <dbReference type="Proteomes" id="UP000193061"/>
    </source>
</evidence>
<keyword evidence="6" id="KW-1185">Reference proteome</keyword>
<dbReference type="Gene3D" id="3.30.70.920">
    <property type="match status" value="1"/>
</dbReference>
<dbReference type="OrthoDB" id="7306089at2"/>
<dbReference type="HAMAP" id="MF_02200">
    <property type="entry name" value="NapD"/>
    <property type="match status" value="1"/>
</dbReference>
<evidence type="ECO:0000256" key="4">
    <source>
        <dbReference type="HAMAP-Rule" id="MF_02200"/>
    </source>
</evidence>
<name>A0A1X6Y740_9RHOB</name>
<accession>A0A1X6Y740</accession>
<comment type="subunit">
    <text evidence="4">Interacts with the cytoplasmic NapA precursor.</text>
</comment>
<organism evidence="5 6">
    <name type="scientific">Roseovarius albus</name>
    <dbReference type="NCBI Taxonomy" id="1247867"/>
    <lineage>
        <taxon>Bacteria</taxon>
        <taxon>Pseudomonadati</taxon>
        <taxon>Pseudomonadota</taxon>
        <taxon>Alphaproteobacteria</taxon>
        <taxon>Rhodobacterales</taxon>
        <taxon>Roseobacteraceae</taxon>
        <taxon>Roseovarius</taxon>
    </lineage>
</organism>
<dbReference type="PANTHER" id="PTHR38603:SF1">
    <property type="entry name" value="CHAPERONE NAPD"/>
    <property type="match status" value="1"/>
</dbReference>
<keyword evidence="2 4" id="KW-0963">Cytoplasm</keyword>
<proteinExistence type="inferred from homology"/>
<evidence type="ECO:0000256" key="1">
    <source>
        <dbReference type="ARBA" id="ARBA00004496"/>
    </source>
</evidence>
<dbReference type="EMBL" id="FWFX01000001">
    <property type="protein sequence ID" value="SLN12648.1"/>
    <property type="molecule type" value="Genomic_DNA"/>
</dbReference>
<dbReference type="GO" id="GO:0005048">
    <property type="term" value="F:signal sequence binding"/>
    <property type="evidence" value="ECO:0007669"/>
    <property type="project" value="UniProtKB-UniRule"/>
</dbReference>
<evidence type="ECO:0000313" key="5">
    <source>
        <dbReference type="EMBL" id="SLN12648.1"/>
    </source>
</evidence>